<keyword evidence="1" id="KW-0472">Membrane</keyword>
<keyword evidence="1" id="KW-0812">Transmembrane</keyword>
<keyword evidence="3" id="KW-1185">Reference proteome</keyword>
<dbReference type="Proteomes" id="UP000500767">
    <property type="component" value="Plasmid unnamed2"/>
</dbReference>
<evidence type="ECO:0000256" key="1">
    <source>
        <dbReference type="SAM" id="Phobius"/>
    </source>
</evidence>
<feature type="transmembrane region" description="Helical" evidence="1">
    <location>
        <begin position="25"/>
        <end position="44"/>
    </location>
</feature>
<organism evidence="2 3">
    <name type="scientific">Lichenicola cladoniae</name>
    <dbReference type="NCBI Taxonomy" id="1484109"/>
    <lineage>
        <taxon>Bacteria</taxon>
        <taxon>Pseudomonadati</taxon>
        <taxon>Pseudomonadota</taxon>
        <taxon>Alphaproteobacteria</taxon>
        <taxon>Acetobacterales</taxon>
        <taxon>Acetobacteraceae</taxon>
        <taxon>Lichenicola</taxon>
    </lineage>
</organism>
<keyword evidence="1" id="KW-1133">Transmembrane helix</keyword>
<keyword evidence="2" id="KW-0614">Plasmid</keyword>
<name>A0A6M8HYV4_9PROT</name>
<reference evidence="2 3" key="1">
    <citation type="journal article" date="2014" name="World J. Microbiol. Biotechnol.">
        <title>Biodiversity and physiological characteristics of Antarctic and Arctic lichens-associated bacteria.</title>
        <authorList>
            <person name="Lee Y.M."/>
            <person name="Kim E.H."/>
            <person name="Lee H.K."/>
            <person name="Hong S.G."/>
        </authorList>
    </citation>
    <scope>NUCLEOTIDE SEQUENCE [LARGE SCALE GENOMIC DNA]</scope>
    <source>
        <strain evidence="2 3">PAMC 26569</strain>
        <plasmid evidence="2">unnamed2</plasmid>
    </source>
</reference>
<dbReference type="RefSeq" id="WP_171834328.1">
    <property type="nucleotide sequence ID" value="NZ_CP053710.1"/>
</dbReference>
<dbReference type="EMBL" id="CP053710">
    <property type="protein sequence ID" value="QKE93528.1"/>
    <property type="molecule type" value="Genomic_DNA"/>
</dbReference>
<sequence length="86" mass="9504">MTASVMAALLTSVSFRHGQSRYLMILKAGCVTLIIQWLLLLIPGRKFRTPYAGTEHLFWINIVTVATTSVVLAWLATAAMLARDPD</sequence>
<geneLocation type="plasmid" evidence="2 3">
    <name>unnamed2</name>
</geneLocation>
<evidence type="ECO:0000313" key="3">
    <source>
        <dbReference type="Proteomes" id="UP000500767"/>
    </source>
</evidence>
<gene>
    <name evidence="2" type="ORF">HN018_25615</name>
</gene>
<accession>A0A6M8HYV4</accession>
<feature type="transmembrane region" description="Helical" evidence="1">
    <location>
        <begin position="56"/>
        <end position="82"/>
    </location>
</feature>
<dbReference type="AlphaFoldDB" id="A0A6M8HYV4"/>
<dbReference type="KEGG" id="lck:HN018_25615"/>
<protein>
    <submittedName>
        <fullName evidence="2">Uncharacterized protein</fullName>
    </submittedName>
</protein>
<evidence type="ECO:0000313" key="2">
    <source>
        <dbReference type="EMBL" id="QKE93528.1"/>
    </source>
</evidence>
<proteinExistence type="predicted"/>